<evidence type="ECO:0000256" key="1">
    <source>
        <dbReference type="ARBA" id="ARBA00022723"/>
    </source>
</evidence>
<dbReference type="EMBL" id="NRJG01000128">
    <property type="protein sequence ID" value="RIY35592.1"/>
    <property type="molecule type" value="Genomic_DNA"/>
</dbReference>
<dbReference type="Pfam" id="PF03884">
    <property type="entry name" value="YacG"/>
    <property type="match status" value="1"/>
</dbReference>
<dbReference type="InterPro" id="IPR013088">
    <property type="entry name" value="Znf_NHR/GATA"/>
</dbReference>
<evidence type="ECO:0000256" key="3">
    <source>
        <dbReference type="HAMAP-Rule" id="MF_00649"/>
    </source>
</evidence>
<feature type="binding site" evidence="3">
    <location>
        <position position="9"/>
    </location>
    <ligand>
        <name>Zn(2+)</name>
        <dbReference type="ChEBI" id="CHEBI:29105"/>
    </ligand>
</feature>
<dbReference type="AlphaFoldDB" id="A0A3A1YBT2"/>
<dbReference type="OrthoDB" id="9809663at2"/>
<dbReference type="GO" id="GO:0006355">
    <property type="term" value="P:regulation of DNA-templated transcription"/>
    <property type="evidence" value="ECO:0007669"/>
    <property type="project" value="InterPro"/>
</dbReference>
<keyword evidence="1 3" id="KW-0479">Metal-binding</keyword>
<dbReference type="GO" id="GO:0008657">
    <property type="term" value="F:DNA topoisomerase type II (double strand cut, ATP-hydrolyzing) inhibitor activity"/>
    <property type="evidence" value="ECO:0007669"/>
    <property type="project" value="UniProtKB-UniRule"/>
</dbReference>
<dbReference type="GO" id="GO:0008270">
    <property type="term" value="F:zinc ion binding"/>
    <property type="evidence" value="ECO:0007669"/>
    <property type="project" value="UniProtKB-UniRule"/>
</dbReference>
<comment type="similarity">
    <text evidence="3">Belongs to the DNA gyrase inhibitor YacG family.</text>
</comment>
<sequence>MSEELKMACPQCGKEIVYSTTNPHRPFCSERCKLIDLGAWANDEYALEAQPDNEEEVEQLVSALVAKHNIEEDY</sequence>
<gene>
    <name evidence="3" type="primary">yacG</name>
    <name evidence="4" type="ORF">CKF58_06620</name>
</gene>
<feature type="binding site" evidence="3">
    <location>
        <position position="12"/>
    </location>
    <ligand>
        <name>Zn(2+)</name>
        <dbReference type="ChEBI" id="CHEBI:29105"/>
    </ligand>
</feature>
<accession>A0A3A1YBT2</accession>
<feature type="binding site" evidence="3">
    <location>
        <position position="28"/>
    </location>
    <ligand>
        <name>Zn(2+)</name>
        <dbReference type="ChEBI" id="CHEBI:29105"/>
    </ligand>
</feature>
<comment type="subunit">
    <text evidence="3">Interacts with GyrB.</text>
</comment>
<evidence type="ECO:0000256" key="2">
    <source>
        <dbReference type="ARBA" id="ARBA00022833"/>
    </source>
</evidence>
<protein>
    <recommendedName>
        <fullName evidence="3">DNA gyrase inhibitor YacG</fullName>
    </recommendedName>
</protein>
<proteinExistence type="inferred from homology"/>
<dbReference type="SUPFAM" id="SSF57716">
    <property type="entry name" value="Glucocorticoid receptor-like (DNA-binding domain)"/>
    <property type="match status" value="1"/>
</dbReference>
<dbReference type="Proteomes" id="UP000265916">
    <property type="component" value="Unassembled WGS sequence"/>
</dbReference>
<organism evidence="4 5">
    <name type="scientific">Psittacicella hinzii</name>
    <dbReference type="NCBI Taxonomy" id="2028575"/>
    <lineage>
        <taxon>Bacteria</taxon>
        <taxon>Pseudomonadati</taxon>
        <taxon>Pseudomonadota</taxon>
        <taxon>Gammaproteobacteria</taxon>
        <taxon>Pasteurellales</taxon>
        <taxon>Psittacicellaceae</taxon>
        <taxon>Psittacicella</taxon>
    </lineage>
</organism>
<evidence type="ECO:0000313" key="5">
    <source>
        <dbReference type="Proteomes" id="UP000265916"/>
    </source>
</evidence>
<dbReference type="RefSeq" id="WP_119532200.1">
    <property type="nucleotide sequence ID" value="NZ_JBHSSP010000041.1"/>
</dbReference>
<comment type="function">
    <text evidence="3">Inhibits all the catalytic activities of DNA gyrase by preventing its interaction with DNA. Acts by binding directly to the C-terminal domain of GyrB, which probably disrupts DNA binding by the gyrase.</text>
</comment>
<dbReference type="HAMAP" id="MF_00649">
    <property type="entry name" value="DNA_gyrase_inhibitor_YacG"/>
    <property type="match status" value="1"/>
</dbReference>
<dbReference type="PANTHER" id="PTHR36150">
    <property type="entry name" value="DNA GYRASE INHIBITOR YACG"/>
    <property type="match status" value="1"/>
</dbReference>
<feature type="binding site" evidence="3">
    <location>
        <position position="32"/>
    </location>
    <ligand>
        <name>Zn(2+)</name>
        <dbReference type="ChEBI" id="CHEBI:29105"/>
    </ligand>
</feature>
<evidence type="ECO:0000313" key="4">
    <source>
        <dbReference type="EMBL" id="RIY35592.1"/>
    </source>
</evidence>
<name>A0A3A1YBT2_9GAMM</name>
<dbReference type="Gene3D" id="3.30.50.10">
    <property type="entry name" value="Erythroid Transcription Factor GATA-1, subunit A"/>
    <property type="match status" value="1"/>
</dbReference>
<keyword evidence="5" id="KW-1185">Reference proteome</keyword>
<keyword evidence="2 3" id="KW-0862">Zinc</keyword>
<reference evidence="4 5" key="1">
    <citation type="submission" date="2017-08" db="EMBL/GenBank/DDBJ databases">
        <title>Reclassification of Bisgaard taxon 37 and 44.</title>
        <authorList>
            <person name="Christensen H."/>
        </authorList>
    </citation>
    <scope>NUCLEOTIDE SEQUENCE [LARGE SCALE GENOMIC DNA]</scope>
    <source>
        <strain evidence="4 5">111</strain>
    </source>
</reference>
<comment type="cofactor">
    <cofactor evidence="3">
        <name>Zn(2+)</name>
        <dbReference type="ChEBI" id="CHEBI:29105"/>
    </cofactor>
    <text evidence="3">Binds 1 zinc ion.</text>
</comment>
<comment type="caution">
    <text evidence="4">The sequence shown here is derived from an EMBL/GenBank/DDBJ whole genome shotgun (WGS) entry which is preliminary data.</text>
</comment>
<dbReference type="InterPro" id="IPR005584">
    <property type="entry name" value="DNA_gyrase_inhibitor_YacG"/>
</dbReference>
<dbReference type="PANTHER" id="PTHR36150:SF1">
    <property type="entry name" value="DNA GYRASE INHIBITOR YACG"/>
    <property type="match status" value="1"/>
</dbReference>